<dbReference type="Gene3D" id="1.10.10.10">
    <property type="entry name" value="Winged helix-like DNA-binding domain superfamily/Winged helix DNA-binding domain"/>
    <property type="match status" value="1"/>
</dbReference>
<dbReference type="Gene3D" id="6.10.250.690">
    <property type="match status" value="1"/>
</dbReference>
<evidence type="ECO:0000256" key="1">
    <source>
        <dbReference type="ARBA" id="ARBA00004496"/>
    </source>
</evidence>
<evidence type="ECO:0000256" key="9">
    <source>
        <dbReference type="PROSITE-ProRule" id="PRU01091"/>
    </source>
</evidence>
<feature type="modified residue" description="4-aspartylphosphate" evidence="8">
    <location>
        <position position="52"/>
    </location>
</feature>
<reference evidence="12 13" key="1">
    <citation type="journal article" date="2011" name="Front. Microbiol.">
        <title>Genomic signatures of strain selection and enhancement in Bacillus atrophaeus var. globigii, a historical biowarfare simulant.</title>
        <authorList>
            <person name="Gibbons H.S."/>
            <person name="Broomall S.M."/>
            <person name="McNew L.A."/>
            <person name="Daligault H."/>
            <person name="Chapman C."/>
            <person name="Bruce D."/>
            <person name="Karavis M."/>
            <person name="Krepps M."/>
            <person name="McGregor P.A."/>
            <person name="Hong C."/>
            <person name="Park K.H."/>
            <person name="Akmal A."/>
            <person name="Feldman A."/>
            <person name="Lin J.S."/>
            <person name="Chang W.E."/>
            <person name="Higgs B.W."/>
            <person name="Demirev P."/>
            <person name="Lindquist J."/>
            <person name="Liem A."/>
            <person name="Fochler E."/>
            <person name="Read T.D."/>
            <person name="Tapia R."/>
            <person name="Johnson S."/>
            <person name="Bishop-Lilly K.A."/>
            <person name="Detter C."/>
            <person name="Han C."/>
            <person name="Sozhamannan S."/>
            <person name="Rosenzweig C.N."/>
            <person name="Skowronski E.W."/>
        </authorList>
    </citation>
    <scope>NUCLEOTIDE SEQUENCE [LARGE SCALE GENOMIC DNA]</scope>
    <source>
        <strain evidence="12 13">GYP-17</strain>
    </source>
</reference>
<keyword evidence="2" id="KW-0963">Cytoplasm</keyword>
<dbReference type="InterPro" id="IPR001789">
    <property type="entry name" value="Sig_transdc_resp-reg_receiver"/>
</dbReference>
<dbReference type="Gene3D" id="3.40.50.2300">
    <property type="match status" value="1"/>
</dbReference>
<sequence>MVHILLIDDDADLGGMLTDVFKREGIKLTHVEDGKSGLKTATSEKFDLILLDIMLPEIDGLQVLKQLRAAEVDTPVLMLTARGDDVDRVVGLELGADDYLPKPFYPRELVARVRALLRRAKGKSGAPVVENLRYAGFELDTVNAEAVCDGEKLTLTPTEFEVLRQLVMHHGQLVTKESLSNHVLGRQLGPFDRSLDVHISNIRKKLPTQPDRIQTVRGRGYRVTEPELLES</sequence>
<organism evidence="12 13">
    <name type="scientific">Aliidiomarina sanyensis</name>
    <dbReference type="NCBI Taxonomy" id="1249555"/>
    <lineage>
        <taxon>Bacteria</taxon>
        <taxon>Pseudomonadati</taxon>
        <taxon>Pseudomonadota</taxon>
        <taxon>Gammaproteobacteria</taxon>
        <taxon>Alteromonadales</taxon>
        <taxon>Idiomarinaceae</taxon>
        <taxon>Aliidiomarina</taxon>
    </lineage>
</organism>
<dbReference type="GO" id="GO:0005829">
    <property type="term" value="C:cytosol"/>
    <property type="evidence" value="ECO:0007669"/>
    <property type="project" value="TreeGrafter"/>
</dbReference>
<comment type="caution">
    <text evidence="12">The sequence shown here is derived from an EMBL/GenBank/DDBJ whole genome shotgun (WGS) entry which is preliminary data.</text>
</comment>
<keyword evidence="3 8" id="KW-0597">Phosphoprotein</keyword>
<dbReference type="RefSeq" id="WP_126777119.1">
    <property type="nucleotide sequence ID" value="NZ_PIPM01000007.1"/>
</dbReference>
<proteinExistence type="predicted"/>
<evidence type="ECO:0000256" key="5">
    <source>
        <dbReference type="ARBA" id="ARBA00023015"/>
    </source>
</evidence>
<dbReference type="PANTHER" id="PTHR48111">
    <property type="entry name" value="REGULATOR OF RPOS"/>
    <property type="match status" value="1"/>
</dbReference>
<evidence type="ECO:0000259" key="10">
    <source>
        <dbReference type="PROSITE" id="PS50110"/>
    </source>
</evidence>
<dbReference type="InterPro" id="IPR001867">
    <property type="entry name" value="OmpR/PhoB-type_DNA-bd"/>
</dbReference>
<dbReference type="PROSITE" id="PS51755">
    <property type="entry name" value="OMPR_PHOB"/>
    <property type="match status" value="1"/>
</dbReference>
<dbReference type="InterPro" id="IPR039420">
    <property type="entry name" value="WalR-like"/>
</dbReference>
<name>A0A432WG33_9GAMM</name>
<dbReference type="InterPro" id="IPR016032">
    <property type="entry name" value="Sig_transdc_resp-reg_C-effctor"/>
</dbReference>
<feature type="DNA-binding region" description="OmpR/PhoB-type" evidence="9">
    <location>
        <begin position="129"/>
        <end position="225"/>
    </location>
</feature>
<keyword evidence="4" id="KW-0902">Two-component regulatory system</keyword>
<protein>
    <submittedName>
        <fullName evidence="12">DNA-binding response regulator</fullName>
    </submittedName>
</protein>
<keyword evidence="6 9" id="KW-0238">DNA-binding</keyword>
<evidence type="ECO:0000256" key="3">
    <source>
        <dbReference type="ARBA" id="ARBA00022553"/>
    </source>
</evidence>
<dbReference type="PROSITE" id="PS50110">
    <property type="entry name" value="RESPONSE_REGULATORY"/>
    <property type="match status" value="1"/>
</dbReference>
<dbReference type="AlphaFoldDB" id="A0A432WG33"/>
<dbReference type="GO" id="GO:0000976">
    <property type="term" value="F:transcription cis-regulatory region binding"/>
    <property type="evidence" value="ECO:0007669"/>
    <property type="project" value="TreeGrafter"/>
</dbReference>
<evidence type="ECO:0000256" key="8">
    <source>
        <dbReference type="PROSITE-ProRule" id="PRU00169"/>
    </source>
</evidence>
<dbReference type="EMBL" id="PIPM01000007">
    <property type="protein sequence ID" value="RUO32734.1"/>
    <property type="molecule type" value="Genomic_DNA"/>
</dbReference>
<dbReference type="GO" id="GO:0032993">
    <property type="term" value="C:protein-DNA complex"/>
    <property type="evidence" value="ECO:0007669"/>
    <property type="project" value="TreeGrafter"/>
</dbReference>
<dbReference type="OrthoDB" id="9802426at2"/>
<dbReference type="CDD" id="cd00383">
    <property type="entry name" value="trans_reg_C"/>
    <property type="match status" value="1"/>
</dbReference>
<dbReference type="SMART" id="SM00862">
    <property type="entry name" value="Trans_reg_C"/>
    <property type="match status" value="1"/>
</dbReference>
<evidence type="ECO:0000256" key="7">
    <source>
        <dbReference type="ARBA" id="ARBA00023163"/>
    </source>
</evidence>
<gene>
    <name evidence="12" type="ORF">CWE11_08145</name>
</gene>
<dbReference type="PANTHER" id="PTHR48111:SF39">
    <property type="entry name" value="TRANSCRIPTIONAL REGULATORY PROTEIN CPXR"/>
    <property type="match status" value="1"/>
</dbReference>
<dbReference type="Proteomes" id="UP000288405">
    <property type="component" value="Unassembled WGS sequence"/>
</dbReference>
<dbReference type="InterPro" id="IPR036388">
    <property type="entry name" value="WH-like_DNA-bd_sf"/>
</dbReference>
<evidence type="ECO:0000256" key="6">
    <source>
        <dbReference type="ARBA" id="ARBA00023125"/>
    </source>
</evidence>
<dbReference type="SMART" id="SM00448">
    <property type="entry name" value="REC"/>
    <property type="match status" value="1"/>
</dbReference>
<dbReference type="FunFam" id="3.40.50.2300:FF:000001">
    <property type="entry name" value="DNA-binding response regulator PhoB"/>
    <property type="match status" value="1"/>
</dbReference>
<dbReference type="InterPro" id="IPR011006">
    <property type="entry name" value="CheY-like_superfamily"/>
</dbReference>
<dbReference type="Pfam" id="PF00072">
    <property type="entry name" value="Response_reg"/>
    <property type="match status" value="1"/>
</dbReference>
<evidence type="ECO:0000256" key="2">
    <source>
        <dbReference type="ARBA" id="ARBA00022490"/>
    </source>
</evidence>
<dbReference type="GO" id="GO:0006355">
    <property type="term" value="P:regulation of DNA-templated transcription"/>
    <property type="evidence" value="ECO:0007669"/>
    <property type="project" value="InterPro"/>
</dbReference>
<dbReference type="SUPFAM" id="SSF52172">
    <property type="entry name" value="CheY-like"/>
    <property type="match status" value="1"/>
</dbReference>
<feature type="domain" description="Response regulatory" evidence="10">
    <location>
        <begin position="3"/>
        <end position="117"/>
    </location>
</feature>
<dbReference type="GO" id="GO:0000156">
    <property type="term" value="F:phosphorelay response regulator activity"/>
    <property type="evidence" value="ECO:0007669"/>
    <property type="project" value="TreeGrafter"/>
</dbReference>
<feature type="domain" description="OmpR/PhoB-type" evidence="11">
    <location>
        <begin position="129"/>
        <end position="225"/>
    </location>
</feature>
<dbReference type="SUPFAM" id="SSF46894">
    <property type="entry name" value="C-terminal effector domain of the bipartite response regulators"/>
    <property type="match status" value="1"/>
</dbReference>
<dbReference type="Pfam" id="PF00486">
    <property type="entry name" value="Trans_reg_C"/>
    <property type="match status" value="1"/>
</dbReference>
<keyword evidence="13" id="KW-1185">Reference proteome</keyword>
<comment type="subcellular location">
    <subcellularLocation>
        <location evidence="1">Cytoplasm</location>
    </subcellularLocation>
</comment>
<evidence type="ECO:0000313" key="12">
    <source>
        <dbReference type="EMBL" id="RUO32734.1"/>
    </source>
</evidence>
<keyword evidence="7" id="KW-0804">Transcription</keyword>
<accession>A0A432WG33</accession>
<evidence type="ECO:0000313" key="13">
    <source>
        <dbReference type="Proteomes" id="UP000288405"/>
    </source>
</evidence>
<keyword evidence="5" id="KW-0805">Transcription regulation</keyword>
<evidence type="ECO:0000256" key="4">
    <source>
        <dbReference type="ARBA" id="ARBA00023012"/>
    </source>
</evidence>
<evidence type="ECO:0000259" key="11">
    <source>
        <dbReference type="PROSITE" id="PS51755"/>
    </source>
</evidence>